<gene>
    <name evidence="6" type="ORF">A9Z42_0068500</name>
</gene>
<evidence type="ECO:0000256" key="4">
    <source>
        <dbReference type="ARBA" id="ARBA00023157"/>
    </source>
</evidence>
<evidence type="ECO:0000256" key="2">
    <source>
        <dbReference type="ARBA" id="ARBA00022679"/>
    </source>
</evidence>
<dbReference type="Gene3D" id="3.90.550.10">
    <property type="entry name" value="Spore Coat Polysaccharide Biosynthesis Protein SpsA, Chain A"/>
    <property type="match status" value="1"/>
</dbReference>
<dbReference type="OrthoDB" id="1733656at2759"/>
<comment type="subcellular location">
    <subcellularLocation>
        <location evidence="1">Membrane</location>
    </subcellularLocation>
</comment>
<dbReference type="EMBL" id="LFMI01000658">
    <property type="protein sequence ID" value="OTA06104.1"/>
    <property type="molecule type" value="Genomic_DNA"/>
</dbReference>
<sequence length="359" mass="40966">MVTKYFAGLRALLARRFVSLLAAALVLASLIVVLIRVGPPAHLNDLKLPDVKLPDIDMSKLPSIPGFSGSSEPVHYEHCDVNNITEPLKQWKEARKRYDKLMDDKFTIAMQTYKRPKELEETMRVLLSEKIPSLHEIVIVWNNLDEAPPGNFKSETGIPVRYRVSERNSLNMKLLPDPDFKTRAVLLSDDDVYYKPQDLEFAFQSWRKFGRFRLTGALPRCATPDKDNDALWKYGFCSKDKDQDVYSMIITNLCFAHMSFLDFYSSDNALMQQVRKYVDDHFNCEDIALNYVASYLTGTGPLLVSGREKYVNYEPAQGISKKPGHLEARSKCLNDLTKMFGCMPLVNETAHIQRGVIVL</sequence>
<keyword evidence="7" id="KW-1185">Reference proteome</keyword>
<dbReference type="Pfam" id="PF09258">
    <property type="entry name" value="Glyco_transf_64"/>
    <property type="match status" value="1"/>
</dbReference>
<name>A0A2H3A489_TRIPA</name>
<dbReference type="PANTHER" id="PTHR48261">
    <property type="entry name" value="ACETYLGLUCOSAMINYLTRANSFERASE"/>
    <property type="match status" value="1"/>
</dbReference>
<dbReference type="InterPro" id="IPR029044">
    <property type="entry name" value="Nucleotide-diphossugar_trans"/>
</dbReference>
<dbReference type="Proteomes" id="UP000219286">
    <property type="component" value="Unassembled WGS sequence"/>
</dbReference>
<proteinExistence type="predicted"/>
<comment type="caution">
    <text evidence="6">The sequence shown here is derived from an EMBL/GenBank/DDBJ whole genome shotgun (WGS) entry which is preliminary data.</text>
</comment>
<evidence type="ECO:0000259" key="5">
    <source>
        <dbReference type="Pfam" id="PF09258"/>
    </source>
</evidence>
<dbReference type="GO" id="GO:0016757">
    <property type="term" value="F:glycosyltransferase activity"/>
    <property type="evidence" value="ECO:0007669"/>
    <property type="project" value="InterPro"/>
</dbReference>
<feature type="domain" description="Glycosyl transferase 64" evidence="5">
    <location>
        <begin position="106"/>
        <end position="353"/>
    </location>
</feature>
<accession>A0A2H3A489</accession>
<keyword evidence="3" id="KW-0472">Membrane</keyword>
<evidence type="ECO:0000256" key="3">
    <source>
        <dbReference type="ARBA" id="ARBA00023136"/>
    </source>
</evidence>
<organism evidence="6 7">
    <name type="scientific">Trichoderma parareesei</name>
    <name type="common">Filamentous fungus</name>
    <dbReference type="NCBI Taxonomy" id="858221"/>
    <lineage>
        <taxon>Eukaryota</taxon>
        <taxon>Fungi</taxon>
        <taxon>Dikarya</taxon>
        <taxon>Ascomycota</taxon>
        <taxon>Pezizomycotina</taxon>
        <taxon>Sordariomycetes</taxon>
        <taxon>Hypocreomycetidae</taxon>
        <taxon>Hypocreales</taxon>
        <taxon>Hypocreaceae</taxon>
        <taxon>Trichoderma</taxon>
    </lineage>
</organism>
<evidence type="ECO:0000256" key="1">
    <source>
        <dbReference type="ARBA" id="ARBA00004370"/>
    </source>
</evidence>
<dbReference type="InterPro" id="IPR004263">
    <property type="entry name" value="Exostosin"/>
</dbReference>
<evidence type="ECO:0000313" key="6">
    <source>
        <dbReference type="EMBL" id="OTA06104.1"/>
    </source>
</evidence>
<protein>
    <submittedName>
        <fullName evidence="6">GT64 a-N-acetylhexosaminyltransferase</fullName>
    </submittedName>
</protein>
<dbReference type="AlphaFoldDB" id="A0A2H3A489"/>
<dbReference type="PANTHER" id="PTHR48261:SF2">
    <property type="entry name" value="ACETYLGLUCOSAMINYLTRANSFERASE"/>
    <property type="match status" value="1"/>
</dbReference>
<evidence type="ECO:0000313" key="7">
    <source>
        <dbReference type="Proteomes" id="UP000219286"/>
    </source>
</evidence>
<dbReference type="InterPro" id="IPR015338">
    <property type="entry name" value="GT64_dom"/>
</dbReference>
<dbReference type="GO" id="GO:0016020">
    <property type="term" value="C:membrane"/>
    <property type="evidence" value="ECO:0007669"/>
    <property type="project" value="UniProtKB-SubCell"/>
</dbReference>
<reference evidence="6 7" key="1">
    <citation type="journal article" date="2015" name="Genome Announc.">
        <title>Genome sequence and annotation of Trichoderma parareesei, the ancestor of the cellulase producer Trichoderma reesei.</title>
        <authorList>
            <person name="Yang D."/>
            <person name="Pomraning K."/>
            <person name="Kopchinskiy A."/>
            <person name="Karimi Aghcheh R."/>
            <person name="Atanasova L."/>
            <person name="Chenthamara K."/>
            <person name="Baker S.E."/>
            <person name="Zhang R."/>
            <person name="Shen Q."/>
            <person name="Freitag M."/>
            <person name="Kubicek C.P."/>
            <person name="Druzhinina I.S."/>
        </authorList>
    </citation>
    <scope>NUCLEOTIDE SEQUENCE [LARGE SCALE GENOMIC DNA]</scope>
    <source>
        <strain evidence="6 7">CBS 125925</strain>
    </source>
</reference>
<keyword evidence="4" id="KW-1015">Disulfide bond</keyword>
<keyword evidence="2" id="KW-0808">Transferase</keyword>
<dbReference type="SUPFAM" id="SSF53448">
    <property type="entry name" value="Nucleotide-diphospho-sugar transferases"/>
    <property type="match status" value="1"/>
</dbReference>